<gene>
    <name evidence="10" type="primary">nhaA_1</name>
    <name evidence="9" type="synonym">nhaA</name>
    <name evidence="10" type="ORF">VRLFYP33_00556</name>
</gene>
<keyword evidence="8 9" id="KW-0739">Sodium transport</keyword>
<evidence type="ECO:0000256" key="3">
    <source>
        <dbReference type="ARBA" id="ARBA00022475"/>
    </source>
</evidence>
<feature type="transmembrane region" description="Helical" evidence="9">
    <location>
        <begin position="200"/>
        <end position="228"/>
    </location>
</feature>
<feature type="transmembrane region" description="Helical" evidence="9">
    <location>
        <begin position="86"/>
        <end position="105"/>
    </location>
</feature>
<evidence type="ECO:0000256" key="4">
    <source>
        <dbReference type="ARBA" id="ARBA00022692"/>
    </source>
</evidence>
<keyword evidence="7 9" id="KW-0472">Membrane</keyword>
<proteinExistence type="inferred from homology"/>
<keyword evidence="9" id="KW-0813">Transport</keyword>
<comment type="catalytic activity">
    <reaction evidence="9">
        <text>Na(+)(in) + 2 H(+)(out) = Na(+)(out) + 2 H(+)(in)</text>
        <dbReference type="Rhea" id="RHEA:29251"/>
        <dbReference type="ChEBI" id="CHEBI:15378"/>
        <dbReference type="ChEBI" id="CHEBI:29101"/>
    </reaction>
</comment>
<feature type="transmembrane region" description="Helical" evidence="9">
    <location>
        <begin position="53"/>
        <end position="70"/>
    </location>
</feature>
<dbReference type="PANTHER" id="PTHR30341">
    <property type="entry name" value="SODIUM ION/PROTON ANTIPORTER NHAA-RELATED"/>
    <property type="match status" value="1"/>
</dbReference>
<dbReference type="NCBIfam" id="NF007111">
    <property type="entry name" value="PRK09560.1"/>
    <property type="match status" value="1"/>
</dbReference>
<keyword evidence="9" id="KW-0406">Ion transport</keyword>
<keyword evidence="4 9" id="KW-0812">Transmembrane</keyword>
<feature type="transmembrane region" description="Helical" evidence="9">
    <location>
        <begin position="282"/>
        <end position="306"/>
    </location>
</feature>
<feature type="transmembrane region" description="Helical" evidence="9">
    <location>
        <begin position="117"/>
        <end position="136"/>
    </location>
</feature>
<dbReference type="Gene3D" id="1.20.1530.10">
    <property type="entry name" value="Na+/H+ antiporter like domain"/>
    <property type="match status" value="1"/>
</dbReference>
<evidence type="ECO:0000313" key="10">
    <source>
        <dbReference type="EMBL" id="VYT83038.1"/>
    </source>
</evidence>
<dbReference type="InterPro" id="IPR004670">
    <property type="entry name" value="NhaA"/>
</dbReference>
<reference evidence="10" key="1">
    <citation type="submission" date="2019-11" db="EMBL/GenBank/DDBJ databases">
        <authorList>
            <person name="Feng L."/>
        </authorList>
    </citation>
    <scope>NUCLEOTIDE SEQUENCE</scope>
    <source>
        <strain evidence="10">VrattiLFYP33</strain>
    </source>
</reference>
<dbReference type="HAMAP" id="MF_01844">
    <property type="entry name" value="NhaA"/>
    <property type="match status" value="1"/>
</dbReference>
<keyword evidence="5 9" id="KW-1133">Transmembrane helix</keyword>
<evidence type="ECO:0000256" key="7">
    <source>
        <dbReference type="ARBA" id="ARBA00023136"/>
    </source>
</evidence>
<dbReference type="PANTHER" id="PTHR30341:SF0">
    <property type="entry name" value="NA(+)_H(+) ANTIPORTER NHAA"/>
    <property type="match status" value="1"/>
</dbReference>
<feature type="transmembrane region" description="Helical" evidence="9">
    <location>
        <begin position="172"/>
        <end position="188"/>
    </location>
</feature>
<dbReference type="Pfam" id="PF06965">
    <property type="entry name" value="Na_H_antiport_1"/>
    <property type="match status" value="1"/>
</dbReference>
<keyword evidence="2 9" id="KW-0050">Antiport</keyword>
<evidence type="ECO:0000256" key="8">
    <source>
        <dbReference type="ARBA" id="ARBA00023201"/>
    </source>
</evidence>
<dbReference type="RefSeq" id="WP_021840349.1">
    <property type="nucleotide sequence ID" value="NZ_CACRUX010000018.1"/>
</dbReference>
<evidence type="ECO:0000256" key="6">
    <source>
        <dbReference type="ARBA" id="ARBA00023053"/>
    </source>
</evidence>
<feature type="transmembrane region" description="Helical" evidence="9">
    <location>
        <begin position="355"/>
        <end position="375"/>
    </location>
</feature>
<evidence type="ECO:0000256" key="9">
    <source>
        <dbReference type="HAMAP-Rule" id="MF_01844"/>
    </source>
</evidence>
<feature type="transmembrane region" description="Helical" evidence="9">
    <location>
        <begin position="145"/>
        <end position="166"/>
    </location>
</feature>
<keyword evidence="6 9" id="KW-0915">Sodium</keyword>
<comment type="subcellular location">
    <subcellularLocation>
        <location evidence="1">Cell inner membrane</location>
        <topology evidence="1">Multi-pass membrane protein</topology>
    </subcellularLocation>
    <subcellularLocation>
        <location evidence="9">Cell membrane</location>
        <topology evidence="9">Multi-pass membrane protein</topology>
    </subcellularLocation>
</comment>
<comment type="similarity">
    <text evidence="9">Belongs to the NhaA Na(+)/H(+) (TC 2.A.33) antiporter family.</text>
</comment>
<keyword evidence="3 9" id="KW-1003">Cell membrane</keyword>
<feature type="transmembrane region" description="Helical" evidence="9">
    <location>
        <begin position="12"/>
        <end position="33"/>
    </location>
</feature>
<accession>A0A6N2ZYM9</accession>
<comment type="function">
    <text evidence="9">Na(+)/H(+) antiporter that extrudes sodium in exchange for external protons.</text>
</comment>
<name>A0A6N2ZYM9_9FIRM</name>
<feature type="transmembrane region" description="Helical" evidence="9">
    <location>
        <begin position="321"/>
        <end position="343"/>
    </location>
</feature>
<dbReference type="GO" id="GO:0006885">
    <property type="term" value="P:regulation of pH"/>
    <property type="evidence" value="ECO:0007669"/>
    <property type="project" value="UniProtKB-UniRule"/>
</dbReference>
<dbReference type="AlphaFoldDB" id="A0A6N2ZYM9"/>
<evidence type="ECO:0000256" key="1">
    <source>
        <dbReference type="ARBA" id="ARBA00004429"/>
    </source>
</evidence>
<dbReference type="GO" id="GO:0015385">
    <property type="term" value="F:sodium:proton antiporter activity"/>
    <property type="evidence" value="ECO:0007669"/>
    <property type="project" value="UniProtKB-UniRule"/>
</dbReference>
<evidence type="ECO:0000256" key="2">
    <source>
        <dbReference type="ARBA" id="ARBA00022449"/>
    </source>
</evidence>
<organism evidence="10">
    <name type="scientific">Veillonella ratti</name>
    <dbReference type="NCBI Taxonomy" id="103892"/>
    <lineage>
        <taxon>Bacteria</taxon>
        <taxon>Bacillati</taxon>
        <taxon>Bacillota</taxon>
        <taxon>Negativicutes</taxon>
        <taxon>Veillonellales</taxon>
        <taxon>Veillonellaceae</taxon>
        <taxon>Veillonella</taxon>
    </lineage>
</organism>
<sequence>MESLKKVFQAPATGGILLLLTAVLAVLVANSSFGPQYEEILHTYVGPLSVSHWINDVLMAVFFLGVGLEVKHEMLEGELNTNAKRLLPTIAAVFGVLMPALIYTFFTYNQSELVRGWAIPTATDIAFSIGIISLLGSRVPLAAKVFLTTLAVVDDLIAVIIIAAVYTPSLEFMYLGGAVLVFVLLLLLNKKDVVSPWPYIILGVALWFCIFKSGLHATLSGVILAMTIPSKVLRNGVELSPLNDWHEALGGWITFLIIPLFGFANAGVSFGDFQWSELMHPVILGISLGLFVGKQIGIFGIMFVLVKTKIVPMPKPLTWKHVYGVSLCCGVGFTMSLFVNLLAFPPGHAQEIAKVGIFLGSIVSGIFGYIMLRFFTPEVKLTEPEDPFFHKNHLV</sequence>
<dbReference type="GO" id="GO:0005886">
    <property type="term" value="C:plasma membrane"/>
    <property type="evidence" value="ECO:0007669"/>
    <property type="project" value="UniProtKB-SubCell"/>
</dbReference>
<dbReference type="NCBIfam" id="TIGR00773">
    <property type="entry name" value="NhaA"/>
    <property type="match status" value="1"/>
</dbReference>
<protein>
    <recommendedName>
        <fullName evidence="9">Na(+)/H(+) antiporter NhaA</fullName>
    </recommendedName>
    <alternativeName>
        <fullName evidence="9">Sodium/proton antiporter NhaA</fullName>
    </alternativeName>
</protein>
<feature type="transmembrane region" description="Helical" evidence="9">
    <location>
        <begin position="248"/>
        <end position="270"/>
    </location>
</feature>
<dbReference type="EMBL" id="CACRUX010000018">
    <property type="protein sequence ID" value="VYT83038.1"/>
    <property type="molecule type" value="Genomic_DNA"/>
</dbReference>
<dbReference type="InterPro" id="IPR023171">
    <property type="entry name" value="Na/H_antiporter_dom_sf"/>
</dbReference>
<evidence type="ECO:0000256" key="5">
    <source>
        <dbReference type="ARBA" id="ARBA00022989"/>
    </source>
</evidence>